<organism evidence="3 4">
    <name type="scientific">Mycena chlorophos</name>
    <name type="common">Agaric fungus</name>
    <name type="synonym">Agaricus chlorophos</name>
    <dbReference type="NCBI Taxonomy" id="658473"/>
    <lineage>
        <taxon>Eukaryota</taxon>
        <taxon>Fungi</taxon>
        <taxon>Dikarya</taxon>
        <taxon>Basidiomycota</taxon>
        <taxon>Agaricomycotina</taxon>
        <taxon>Agaricomycetes</taxon>
        <taxon>Agaricomycetidae</taxon>
        <taxon>Agaricales</taxon>
        <taxon>Marasmiineae</taxon>
        <taxon>Mycenaceae</taxon>
        <taxon>Mycena</taxon>
    </lineage>
</organism>
<evidence type="ECO:0000313" key="3">
    <source>
        <dbReference type="EMBL" id="GAT43065.1"/>
    </source>
</evidence>
<evidence type="ECO:0000313" key="4">
    <source>
        <dbReference type="Proteomes" id="UP000815677"/>
    </source>
</evidence>
<protein>
    <submittedName>
        <fullName evidence="3">Uncharacterized protein</fullName>
    </submittedName>
</protein>
<keyword evidence="4" id="KW-1185">Reference proteome</keyword>
<gene>
    <name evidence="3" type="ORF">MCHLO_00758</name>
</gene>
<evidence type="ECO:0000256" key="2">
    <source>
        <dbReference type="SAM" id="SignalP"/>
    </source>
</evidence>
<sequence>MALAGLVCGNLTCAALFPTALECNGLAVYKTRYTGAQPGGKTGDARIRFINRWSSQEAVMAMLQRSWLLLGAGFVAGLAVSAAHYALAGAAPPAYEPSKHVLSVSIDEVKQSFVTGVAFSGSYTQSVTLSNGTVHTIRLDTVQRNGVPLVHLNMDGRQTYMGPNSVASVGSLEVTIQDRQLALAQMQLMSQRRQLPTQ</sequence>
<proteinExistence type="predicted"/>
<feature type="transmembrane region" description="Helical" evidence="1">
    <location>
        <begin position="67"/>
        <end position="87"/>
    </location>
</feature>
<reference evidence="3" key="1">
    <citation type="submission" date="2014-09" db="EMBL/GenBank/DDBJ databases">
        <title>Genome sequence of the luminous mushroom Mycena chlorophos for searching fungal bioluminescence genes.</title>
        <authorList>
            <person name="Tanaka Y."/>
            <person name="Kasuga D."/>
            <person name="Oba Y."/>
            <person name="Hase S."/>
            <person name="Sato K."/>
            <person name="Oba Y."/>
            <person name="Sakakibara Y."/>
        </authorList>
    </citation>
    <scope>NUCLEOTIDE SEQUENCE</scope>
</reference>
<dbReference type="Proteomes" id="UP000815677">
    <property type="component" value="Unassembled WGS sequence"/>
</dbReference>
<name>A0ABQ0KWW9_MYCCL</name>
<evidence type="ECO:0000256" key="1">
    <source>
        <dbReference type="SAM" id="Phobius"/>
    </source>
</evidence>
<accession>A0ABQ0KWW9</accession>
<keyword evidence="1" id="KW-0472">Membrane</keyword>
<keyword evidence="2" id="KW-0732">Signal</keyword>
<feature type="signal peptide" evidence="2">
    <location>
        <begin position="1"/>
        <end position="15"/>
    </location>
</feature>
<feature type="chain" id="PRO_5047125142" evidence="2">
    <location>
        <begin position="16"/>
        <end position="198"/>
    </location>
</feature>
<dbReference type="EMBL" id="DF838538">
    <property type="protein sequence ID" value="GAT43065.1"/>
    <property type="molecule type" value="Genomic_DNA"/>
</dbReference>
<keyword evidence="1" id="KW-0812">Transmembrane</keyword>
<keyword evidence="1" id="KW-1133">Transmembrane helix</keyword>